<evidence type="ECO:0000256" key="2">
    <source>
        <dbReference type="ARBA" id="ARBA00022801"/>
    </source>
</evidence>
<gene>
    <name evidence="8" type="primary">LOC115464633</name>
</gene>
<organism evidence="7 8">
    <name type="scientific">Microcaecilia unicolor</name>
    <dbReference type="NCBI Taxonomy" id="1415580"/>
    <lineage>
        <taxon>Eukaryota</taxon>
        <taxon>Metazoa</taxon>
        <taxon>Chordata</taxon>
        <taxon>Craniata</taxon>
        <taxon>Vertebrata</taxon>
        <taxon>Euteleostomi</taxon>
        <taxon>Amphibia</taxon>
        <taxon>Gymnophiona</taxon>
        <taxon>Siphonopidae</taxon>
        <taxon>Microcaecilia</taxon>
    </lineage>
</organism>
<evidence type="ECO:0000313" key="7">
    <source>
        <dbReference type="Proteomes" id="UP000515156"/>
    </source>
</evidence>
<keyword evidence="3" id="KW-0720">Serine protease</keyword>
<keyword evidence="5" id="KW-0732">Signal</keyword>
<keyword evidence="4" id="KW-1015">Disulfide bond</keyword>
<feature type="signal peptide" evidence="5">
    <location>
        <begin position="1"/>
        <end position="21"/>
    </location>
</feature>
<feature type="chain" id="PRO_5028012049" evidence="5">
    <location>
        <begin position="22"/>
        <end position="242"/>
    </location>
</feature>
<dbReference type="CDD" id="cd00190">
    <property type="entry name" value="Tryp_SPc"/>
    <property type="match status" value="1"/>
</dbReference>
<dbReference type="OrthoDB" id="10051896at2759"/>
<proteinExistence type="predicted"/>
<dbReference type="InterPro" id="IPR018114">
    <property type="entry name" value="TRYPSIN_HIS"/>
</dbReference>
<keyword evidence="7" id="KW-1185">Reference proteome</keyword>
<dbReference type="PANTHER" id="PTHR24252">
    <property type="entry name" value="ACROSIN-RELATED"/>
    <property type="match status" value="1"/>
</dbReference>
<evidence type="ECO:0000313" key="8">
    <source>
        <dbReference type="RefSeq" id="XP_030050856.1"/>
    </source>
</evidence>
<dbReference type="Proteomes" id="UP000515156">
    <property type="component" value="Chromosome 3"/>
</dbReference>
<dbReference type="InterPro" id="IPR001314">
    <property type="entry name" value="Peptidase_S1A"/>
</dbReference>
<evidence type="ECO:0000256" key="1">
    <source>
        <dbReference type="ARBA" id="ARBA00022670"/>
    </source>
</evidence>
<dbReference type="PROSITE" id="PS50240">
    <property type="entry name" value="TRYPSIN_DOM"/>
    <property type="match status" value="1"/>
</dbReference>
<dbReference type="GO" id="GO:0006508">
    <property type="term" value="P:proteolysis"/>
    <property type="evidence" value="ECO:0007669"/>
    <property type="project" value="UniProtKB-KW"/>
</dbReference>
<dbReference type="SUPFAM" id="SSF50494">
    <property type="entry name" value="Trypsin-like serine proteases"/>
    <property type="match status" value="1"/>
</dbReference>
<evidence type="ECO:0000256" key="5">
    <source>
        <dbReference type="SAM" id="SignalP"/>
    </source>
</evidence>
<dbReference type="SMART" id="SM00020">
    <property type="entry name" value="Tryp_SPc"/>
    <property type="match status" value="1"/>
</dbReference>
<accession>A0A6P7XC87</accession>
<dbReference type="FunFam" id="2.40.10.10:FF:000003">
    <property type="entry name" value="Transmembrane serine protease 3"/>
    <property type="match status" value="1"/>
</dbReference>
<protein>
    <submittedName>
        <fullName evidence="8">Transmembrane protease serine 12-like</fullName>
    </submittedName>
</protein>
<dbReference type="PROSITE" id="PS00134">
    <property type="entry name" value="TRYPSIN_HIS"/>
    <property type="match status" value="1"/>
</dbReference>
<dbReference type="Gene3D" id="2.40.10.10">
    <property type="entry name" value="Trypsin-like serine proteases"/>
    <property type="match status" value="1"/>
</dbReference>
<keyword evidence="1" id="KW-0645">Protease</keyword>
<dbReference type="InterPro" id="IPR001254">
    <property type="entry name" value="Trypsin_dom"/>
</dbReference>
<dbReference type="RefSeq" id="XP_030050856.1">
    <property type="nucleotide sequence ID" value="XM_030194996.1"/>
</dbReference>
<dbReference type="InParanoid" id="A0A6P7XC87"/>
<dbReference type="InterPro" id="IPR043504">
    <property type="entry name" value="Peptidase_S1_PA_chymotrypsin"/>
</dbReference>
<reference evidence="8" key="1">
    <citation type="submission" date="2025-08" db="UniProtKB">
        <authorList>
            <consortium name="RefSeq"/>
        </authorList>
    </citation>
    <scope>IDENTIFICATION</scope>
</reference>
<evidence type="ECO:0000259" key="6">
    <source>
        <dbReference type="PROSITE" id="PS50240"/>
    </source>
</evidence>
<evidence type="ECO:0000256" key="4">
    <source>
        <dbReference type="ARBA" id="ARBA00023157"/>
    </source>
</evidence>
<name>A0A6P7XC87_9AMPH</name>
<dbReference type="GeneID" id="115464633"/>
<dbReference type="GO" id="GO:0004252">
    <property type="term" value="F:serine-type endopeptidase activity"/>
    <property type="evidence" value="ECO:0007669"/>
    <property type="project" value="InterPro"/>
</dbReference>
<evidence type="ECO:0000256" key="3">
    <source>
        <dbReference type="ARBA" id="ARBA00022825"/>
    </source>
</evidence>
<keyword evidence="2" id="KW-0378">Hydrolase</keyword>
<dbReference type="InterPro" id="IPR009003">
    <property type="entry name" value="Peptidase_S1_PA"/>
</dbReference>
<dbReference type="KEGG" id="muo:115464633"/>
<dbReference type="PRINTS" id="PR00722">
    <property type="entry name" value="CHYMOTRYPSIN"/>
</dbReference>
<sequence>MRWKLCALCGALLLLIYSPGATPGSSLLGSEVEVCGLRPLVDMPMGSRIVGGHDALPGAWPWQASLQTFERIHGYRHHCGGTLISNSWVLTAAHCFFSKRDPENWRAVFGLHNMLYRSHMTEIRLIKDIIINRNFKQETMDNDIALLQLIKPIEFNDYIHPVCLPNSSMEVMDMSGCFITGWGTTSHGGPSAVILQEAEVNILSSSLCNISGWYDGILTFNMLCAGYEEGGVDSCQVFTIVF</sequence>
<feature type="domain" description="Peptidase S1" evidence="6">
    <location>
        <begin position="49"/>
        <end position="236"/>
    </location>
</feature>
<dbReference type="PANTHER" id="PTHR24252:SF8">
    <property type="entry name" value="ACROSIN"/>
    <property type="match status" value="1"/>
</dbReference>
<dbReference type="Pfam" id="PF00089">
    <property type="entry name" value="Trypsin"/>
    <property type="match status" value="1"/>
</dbReference>
<dbReference type="AlphaFoldDB" id="A0A6P7XC87"/>